<evidence type="ECO:0000313" key="3">
    <source>
        <dbReference type="Proteomes" id="UP000596660"/>
    </source>
</evidence>
<evidence type="ECO:0000313" key="2">
    <source>
        <dbReference type="EnsemblPlants" id="AUR62035988-RA:cds"/>
    </source>
</evidence>
<dbReference type="Proteomes" id="UP000596660">
    <property type="component" value="Unplaced"/>
</dbReference>
<dbReference type="EnsemblPlants" id="AUR62035988-RA">
    <property type="protein sequence ID" value="AUR62035988-RA:cds"/>
    <property type="gene ID" value="AUR62035988"/>
</dbReference>
<name>A0A803MVR1_CHEQI</name>
<evidence type="ECO:0000256" key="1">
    <source>
        <dbReference type="SAM" id="MobiDB-lite"/>
    </source>
</evidence>
<reference evidence="2" key="1">
    <citation type="journal article" date="2017" name="Nature">
        <title>The genome of Chenopodium quinoa.</title>
        <authorList>
            <person name="Jarvis D.E."/>
            <person name="Ho Y.S."/>
            <person name="Lightfoot D.J."/>
            <person name="Schmoeckel S.M."/>
            <person name="Li B."/>
            <person name="Borm T.J.A."/>
            <person name="Ohyanagi H."/>
            <person name="Mineta K."/>
            <person name="Michell C.T."/>
            <person name="Saber N."/>
            <person name="Kharbatia N.M."/>
            <person name="Rupper R.R."/>
            <person name="Sharp A.R."/>
            <person name="Dally N."/>
            <person name="Boughton B.A."/>
            <person name="Woo Y.H."/>
            <person name="Gao G."/>
            <person name="Schijlen E.G.W.M."/>
            <person name="Guo X."/>
            <person name="Momin A.A."/>
            <person name="Negrao S."/>
            <person name="Al-Babili S."/>
            <person name="Gehring C."/>
            <person name="Roessner U."/>
            <person name="Jung C."/>
            <person name="Murphy K."/>
            <person name="Arold S.T."/>
            <person name="Gojobori T."/>
            <person name="van der Linden C.G."/>
            <person name="van Loo E.N."/>
            <person name="Jellen E.N."/>
            <person name="Maughan P.J."/>
            <person name="Tester M."/>
        </authorList>
    </citation>
    <scope>NUCLEOTIDE SEQUENCE [LARGE SCALE GENOMIC DNA]</scope>
    <source>
        <strain evidence="2">cv. PI 614886</strain>
    </source>
</reference>
<organism evidence="2 3">
    <name type="scientific">Chenopodium quinoa</name>
    <name type="common">Quinoa</name>
    <dbReference type="NCBI Taxonomy" id="63459"/>
    <lineage>
        <taxon>Eukaryota</taxon>
        <taxon>Viridiplantae</taxon>
        <taxon>Streptophyta</taxon>
        <taxon>Embryophyta</taxon>
        <taxon>Tracheophyta</taxon>
        <taxon>Spermatophyta</taxon>
        <taxon>Magnoliopsida</taxon>
        <taxon>eudicotyledons</taxon>
        <taxon>Gunneridae</taxon>
        <taxon>Pentapetalae</taxon>
        <taxon>Caryophyllales</taxon>
        <taxon>Chenopodiaceae</taxon>
        <taxon>Chenopodioideae</taxon>
        <taxon>Atripliceae</taxon>
        <taxon>Chenopodium</taxon>
    </lineage>
</organism>
<proteinExistence type="predicted"/>
<reference evidence="2" key="2">
    <citation type="submission" date="2021-03" db="UniProtKB">
        <authorList>
            <consortium name="EnsemblPlants"/>
        </authorList>
    </citation>
    <scope>IDENTIFICATION</scope>
</reference>
<keyword evidence="3" id="KW-1185">Reference proteome</keyword>
<dbReference type="AlphaFoldDB" id="A0A803MVR1"/>
<feature type="region of interest" description="Disordered" evidence="1">
    <location>
        <begin position="101"/>
        <end position="127"/>
    </location>
</feature>
<feature type="compositionally biased region" description="Acidic residues" evidence="1">
    <location>
        <begin position="118"/>
        <end position="127"/>
    </location>
</feature>
<accession>A0A803MVR1</accession>
<sequence>MSLRQMLSQQRAKTIIIICCWRLTSVSEIASGVSGIWRAGSSTSSYRKDDYNWRYDGEELPEDVMRASAALENLQLDRNTRNLTSSWSFMTVSCGGVATQARASEAAQDPLQHGGDGFSEDDGVDHM</sequence>
<dbReference type="Gramene" id="AUR62035988-RA">
    <property type="protein sequence ID" value="AUR62035988-RA:cds"/>
    <property type="gene ID" value="AUR62035988"/>
</dbReference>
<protein>
    <submittedName>
        <fullName evidence="2">Uncharacterized protein</fullName>
    </submittedName>
</protein>